<name>A0A0B6YVC0_9EUPU</name>
<accession>A0A0B6YVC0</accession>
<dbReference type="InterPro" id="IPR006139">
    <property type="entry name" value="D-isomer_2_OHA_DH_cat_dom"/>
</dbReference>
<dbReference type="InterPro" id="IPR036291">
    <property type="entry name" value="NAD(P)-bd_dom_sf"/>
</dbReference>
<dbReference type="SUPFAM" id="SSF51735">
    <property type="entry name" value="NAD(P)-binding Rossmann-fold domains"/>
    <property type="match status" value="1"/>
</dbReference>
<proteinExistence type="inferred from homology"/>
<dbReference type="CDD" id="cd05301">
    <property type="entry name" value="GDH"/>
    <property type="match status" value="1"/>
</dbReference>
<evidence type="ECO:0000313" key="6">
    <source>
        <dbReference type="EMBL" id="CEK60047.1"/>
    </source>
</evidence>
<evidence type="ECO:0000256" key="3">
    <source>
        <dbReference type="RuleBase" id="RU003719"/>
    </source>
</evidence>
<dbReference type="AlphaFoldDB" id="A0A0B6YVC0"/>
<keyword evidence="1 3" id="KW-0560">Oxidoreductase</keyword>
<reference evidence="6" key="1">
    <citation type="submission" date="2014-12" db="EMBL/GenBank/DDBJ databases">
        <title>Insight into the proteome of Arion vulgaris.</title>
        <authorList>
            <person name="Aradska J."/>
            <person name="Bulat T."/>
            <person name="Smidak R."/>
            <person name="Sarate P."/>
            <person name="Gangsoo J."/>
            <person name="Sialana F."/>
            <person name="Bilban M."/>
            <person name="Lubec G."/>
        </authorList>
    </citation>
    <scope>NUCLEOTIDE SEQUENCE</scope>
    <source>
        <tissue evidence="6">Skin</tissue>
    </source>
</reference>
<dbReference type="Pfam" id="PF02826">
    <property type="entry name" value="2-Hacid_dh_C"/>
    <property type="match status" value="1"/>
</dbReference>
<dbReference type="InterPro" id="IPR006140">
    <property type="entry name" value="D-isomer_DH_NAD-bd"/>
</dbReference>
<evidence type="ECO:0000256" key="2">
    <source>
        <dbReference type="ARBA" id="ARBA00073306"/>
    </source>
</evidence>
<dbReference type="InterPro" id="IPR029752">
    <property type="entry name" value="D-isomer_DH_CS1"/>
</dbReference>
<feature type="domain" description="D-isomer specific 2-hydroxyacid dehydrogenase NAD-binding" evidence="5">
    <location>
        <begin position="114"/>
        <end position="291"/>
    </location>
</feature>
<organism evidence="6">
    <name type="scientific">Arion vulgaris</name>
    <dbReference type="NCBI Taxonomy" id="1028688"/>
    <lineage>
        <taxon>Eukaryota</taxon>
        <taxon>Metazoa</taxon>
        <taxon>Spiralia</taxon>
        <taxon>Lophotrochozoa</taxon>
        <taxon>Mollusca</taxon>
        <taxon>Gastropoda</taxon>
        <taxon>Heterobranchia</taxon>
        <taxon>Euthyneura</taxon>
        <taxon>Panpulmonata</taxon>
        <taxon>Eupulmonata</taxon>
        <taxon>Stylommatophora</taxon>
        <taxon>Helicina</taxon>
        <taxon>Arionoidea</taxon>
        <taxon>Arionidae</taxon>
        <taxon>Arion</taxon>
    </lineage>
</organism>
<dbReference type="Pfam" id="PF00389">
    <property type="entry name" value="2-Hacid_dh"/>
    <property type="match status" value="1"/>
</dbReference>
<sequence>MPDKKVYVTRRIPKPGVDKLASGFEIDFYDDDEAIPHQVLVDKLKAKRYDALLCLLTDQIDAEVLDAAGPQLKIVSTMSVGYEHIDIQECASRNILVANTPGVSTDSVAELTVSLLLMTARRLQEGVRAVKQGQWGDWKPKWLCGTELTGSTLGIYGLGRIGFNVGRRLSPFGFNKILYTDVQEVSYAKDIDAHFTDFEGLIKNCDFICVCCNLTPQTRHMFNKNTFKKMKKNAILINTGRGGVINHDDLVEALKNGDIQAAGLDVTEPEPLPKEHPLVAMNNCVILPHMGSNTWDSRNAMAEIAARNCIASISNKTPEGLVLIS</sequence>
<dbReference type="FunFam" id="3.40.50.720:FF:000026">
    <property type="entry name" value="Glyoxylate/hydroxypyruvate reductase B"/>
    <property type="match status" value="1"/>
</dbReference>
<evidence type="ECO:0000259" key="5">
    <source>
        <dbReference type="Pfam" id="PF02826"/>
    </source>
</evidence>
<protein>
    <recommendedName>
        <fullName evidence="2">Glyoxylate reductase/hydroxypyruvate reductase</fullName>
    </recommendedName>
</protein>
<gene>
    <name evidence="6" type="primary">ORF38256</name>
</gene>
<dbReference type="InterPro" id="IPR029753">
    <property type="entry name" value="D-isomer_DH_CS"/>
</dbReference>
<feature type="domain" description="D-isomer specific 2-hydroxyacid dehydrogenase catalytic" evidence="4">
    <location>
        <begin position="7"/>
        <end position="322"/>
    </location>
</feature>
<dbReference type="SUPFAM" id="SSF52283">
    <property type="entry name" value="Formate/glycerate dehydrogenase catalytic domain-like"/>
    <property type="match status" value="1"/>
</dbReference>
<dbReference type="GO" id="GO:0030267">
    <property type="term" value="F:glyoxylate reductase (NADPH) activity"/>
    <property type="evidence" value="ECO:0007669"/>
    <property type="project" value="TreeGrafter"/>
</dbReference>
<dbReference type="GO" id="GO:0008465">
    <property type="term" value="F:hydroxypyruvate reductase (NADH) activity"/>
    <property type="evidence" value="ECO:0007669"/>
    <property type="project" value="TreeGrafter"/>
</dbReference>
<dbReference type="GO" id="GO:0005829">
    <property type="term" value="C:cytosol"/>
    <property type="evidence" value="ECO:0007669"/>
    <property type="project" value="TreeGrafter"/>
</dbReference>
<dbReference type="PROSITE" id="PS00671">
    <property type="entry name" value="D_2_HYDROXYACID_DH_3"/>
    <property type="match status" value="1"/>
</dbReference>
<dbReference type="PROSITE" id="PS00065">
    <property type="entry name" value="D_2_HYDROXYACID_DH_1"/>
    <property type="match status" value="1"/>
</dbReference>
<dbReference type="InterPro" id="IPR050223">
    <property type="entry name" value="D-isomer_2-hydroxyacid_DH"/>
</dbReference>
<dbReference type="Gene3D" id="3.40.50.720">
    <property type="entry name" value="NAD(P)-binding Rossmann-like Domain"/>
    <property type="match status" value="2"/>
</dbReference>
<dbReference type="PANTHER" id="PTHR10996">
    <property type="entry name" value="2-HYDROXYACID DEHYDROGENASE-RELATED"/>
    <property type="match status" value="1"/>
</dbReference>
<comment type="similarity">
    <text evidence="3">Belongs to the D-isomer specific 2-hydroxyacid dehydrogenase family.</text>
</comment>
<dbReference type="PANTHER" id="PTHR10996:SF277">
    <property type="entry name" value="GLYOXYLATE REDUCTASE_HYDROXYPYRUVATE REDUCTASE"/>
    <property type="match status" value="1"/>
</dbReference>
<dbReference type="EMBL" id="HACG01013182">
    <property type="protein sequence ID" value="CEK60047.1"/>
    <property type="molecule type" value="Transcribed_RNA"/>
</dbReference>
<dbReference type="GO" id="GO:0051287">
    <property type="term" value="F:NAD binding"/>
    <property type="evidence" value="ECO:0007669"/>
    <property type="project" value="InterPro"/>
</dbReference>
<evidence type="ECO:0000256" key="1">
    <source>
        <dbReference type="ARBA" id="ARBA00023002"/>
    </source>
</evidence>
<evidence type="ECO:0000259" key="4">
    <source>
        <dbReference type="Pfam" id="PF00389"/>
    </source>
</evidence>